<evidence type="ECO:0000313" key="2">
    <source>
        <dbReference type="Proteomes" id="UP000515811"/>
    </source>
</evidence>
<protein>
    <recommendedName>
        <fullName evidence="3">MarR family transcriptional regulator</fullName>
    </recommendedName>
</protein>
<dbReference type="SUPFAM" id="SSF46785">
    <property type="entry name" value="Winged helix' DNA-binding domain"/>
    <property type="match status" value="1"/>
</dbReference>
<reference evidence="1 2" key="1">
    <citation type="submission" date="2020-08" db="EMBL/GenBank/DDBJ databases">
        <title>Genome sequence of Diaphorobacter ruginosibacter DSM 27467T.</title>
        <authorList>
            <person name="Hyun D.-W."/>
            <person name="Bae J.-W."/>
        </authorList>
    </citation>
    <scope>NUCLEOTIDE SEQUENCE [LARGE SCALE GENOMIC DNA]</scope>
    <source>
        <strain evidence="1 2">DSM 27467</strain>
    </source>
</reference>
<evidence type="ECO:0008006" key="3">
    <source>
        <dbReference type="Google" id="ProtNLM"/>
    </source>
</evidence>
<accession>A0A7G9RVU0</accession>
<keyword evidence="2" id="KW-1185">Reference proteome</keyword>
<proteinExistence type="predicted"/>
<dbReference type="Proteomes" id="UP000515811">
    <property type="component" value="Chromosome"/>
</dbReference>
<dbReference type="KEGG" id="drg:H9K76_18565"/>
<name>A0A7G9RVU0_9BURK</name>
<organism evidence="1 2">
    <name type="scientific">Diaphorobacter ruginosibacter</name>
    <dbReference type="NCBI Taxonomy" id="1715720"/>
    <lineage>
        <taxon>Bacteria</taxon>
        <taxon>Pseudomonadati</taxon>
        <taxon>Pseudomonadota</taxon>
        <taxon>Betaproteobacteria</taxon>
        <taxon>Burkholderiales</taxon>
        <taxon>Comamonadaceae</taxon>
        <taxon>Diaphorobacter</taxon>
    </lineage>
</organism>
<sequence>MALDEQQRERGSDPVSIARLCKMLDASASSLMREITLLGDAVVGGERGPGLLRMQQEEGRWMVALTDAGRALLAAQARGTPTSHGTPR</sequence>
<gene>
    <name evidence="1" type="ORF">H9K76_18565</name>
</gene>
<evidence type="ECO:0000313" key="1">
    <source>
        <dbReference type="EMBL" id="QNN59715.1"/>
    </source>
</evidence>
<dbReference type="EMBL" id="CP060714">
    <property type="protein sequence ID" value="QNN59715.1"/>
    <property type="molecule type" value="Genomic_DNA"/>
</dbReference>
<dbReference type="AlphaFoldDB" id="A0A7G9RVU0"/>
<dbReference type="Gene3D" id="1.10.10.10">
    <property type="entry name" value="Winged helix-like DNA-binding domain superfamily/Winged helix DNA-binding domain"/>
    <property type="match status" value="1"/>
</dbReference>
<dbReference type="InterPro" id="IPR036390">
    <property type="entry name" value="WH_DNA-bd_sf"/>
</dbReference>
<dbReference type="InterPro" id="IPR036388">
    <property type="entry name" value="WH-like_DNA-bd_sf"/>
</dbReference>